<keyword evidence="2" id="KW-1185">Reference proteome</keyword>
<proteinExistence type="predicted"/>
<protein>
    <submittedName>
        <fullName evidence="1">Uncharacterized protein</fullName>
    </submittedName>
</protein>
<reference evidence="1" key="1">
    <citation type="submission" date="2024-09" db="EMBL/GenBank/DDBJ databases">
        <authorList>
            <person name="Liu J."/>
        </authorList>
    </citation>
    <scope>NUCLEOTIDE SEQUENCE</scope>
    <source>
        <strain evidence="1">NBU2967</strain>
    </source>
</reference>
<gene>
    <name evidence="1" type="ORF">ACEZ3G_04465</name>
</gene>
<evidence type="ECO:0000313" key="1">
    <source>
        <dbReference type="EMBL" id="MFH6602718.1"/>
    </source>
</evidence>
<sequence>MEIKKQKYRYIEWLSAEEMHGASKKWMSELSFIKDEQLFLNDLVKSYTLQLIDSEVFNKSQKIIDRISKAESEVITLMKRVQSHENLLEIMVNDVDELKMEKAYLETHWELTDKIERYMVDYRNLKVALFKVISRLMKKDKQKRLLN</sequence>
<name>A0ACC7LGD9_9FLAO</name>
<dbReference type="Proteomes" id="UP001595191">
    <property type="component" value="Unassembled WGS sequence"/>
</dbReference>
<dbReference type="EMBL" id="JBHFPV010000001">
    <property type="protein sequence ID" value="MFH6602718.1"/>
    <property type="molecule type" value="Genomic_DNA"/>
</dbReference>
<evidence type="ECO:0000313" key="2">
    <source>
        <dbReference type="Proteomes" id="UP001595191"/>
    </source>
</evidence>
<accession>A0ACC7LGD9</accession>
<comment type="caution">
    <text evidence="1">The sequence shown here is derived from an EMBL/GenBank/DDBJ whole genome shotgun (WGS) entry which is preliminary data.</text>
</comment>
<organism evidence="1 2">
    <name type="scientific">Meishania litoralis</name>
    <dbReference type="NCBI Taxonomy" id="3434685"/>
    <lineage>
        <taxon>Bacteria</taxon>
        <taxon>Pseudomonadati</taxon>
        <taxon>Bacteroidota</taxon>
        <taxon>Flavobacteriia</taxon>
        <taxon>Flavobacteriales</taxon>
        <taxon>Flavobacteriaceae</taxon>
        <taxon>Meishania</taxon>
    </lineage>
</organism>